<accession>A0A7T7WK78</accession>
<proteinExistence type="predicted"/>
<feature type="domain" description="AAA+ ATPase" evidence="1">
    <location>
        <begin position="100"/>
        <end position="225"/>
    </location>
</feature>
<evidence type="ECO:0000313" key="3">
    <source>
        <dbReference type="Proteomes" id="UP000596079"/>
    </source>
</evidence>
<dbReference type="Gene3D" id="3.40.50.300">
    <property type="entry name" value="P-loop containing nucleotide triphosphate hydrolases"/>
    <property type="match status" value="1"/>
</dbReference>
<dbReference type="SMART" id="SM00382">
    <property type="entry name" value="AAA"/>
    <property type="match status" value="1"/>
</dbReference>
<gene>
    <name evidence="2" type="ORF">IAQ69_03435</name>
</gene>
<dbReference type="SUPFAM" id="SSF52540">
    <property type="entry name" value="P-loop containing nucleoside triphosphate hydrolases"/>
    <property type="match status" value="1"/>
</dbReference>
<protein>
    <submittedName>
        <fullName evidence="2">ATP-binding protein</fullName>
    </submittedName>
</protein>
<dbReference type="Proteomes" id="UP000596079">
    <property type="component" value="Chromosome"/>
</dbReference>
<dbReference type="InterPro" id="IPR002611">
    <property type="entry name" value="IstB_ATP-bd"/>
</dbReference>
<dbReference type="EMBL" id="CP060811">
    <property type="protein sequence ID" value="QQN88748.1"/>
    <property type="molecule type" value="Genomic_DNA"/>
</dbReference>
<evidence type="ECO:0000259" key="1">
    <source>
        <dbReference type="SMART" id="SM00382"/>
    </source>
</evidence>
<dbReference type="InterPro" id="IPR020591">
    <property type="entry name" value="Chromosome_initiator_DnaA-like"/>
</dbReference>
<sequence length="245" mass="29127">MNTLIKTLDTYCDIHHIPMSKFGPIHYCKECIQKENNERPKYSLPSEDFLRRRKHVEFMDIGIPQRHINASFDNYNLTYRSQKEVLNTMVDLTNNFKERNYQNLVLIGKEGTGKTHLACAMAKELNEAGISVKFMKSFDLGCLFVENWGNEEFFETEEIEKISSYDLLIVDEYGLYDQKEHHKDYVDKVLLKRYDLNKPTIIISNLKEDELIDTLGFRLWSRLNEDRVTVLEFKWDDYRRANKFV</sequence>
<name>A0A7T7WK78_9GAMM</name>
<dbReference type="CDD" id="cd00009">
    <property type="entry name" value="AAA"/>
    <property type="match status" value="1"/>
</dbReference>
<dbReference type="GO" id="GO:0006260">
    <property type="term" value="P:DNA replication"/>
    <property type="evidence" value="ECO:0007669"/>
    <property type="project" value="TreeGrafter"/>
</dbReference>
<dbReference type="Pfam" id="PF01695">
    <property type="entry name" value="IstB_IS21"/>
    <property type="match status" value="1"/>
</dbReference>
<dbReference type="PRINTS" id="PR00051">
    <property type="entry name" value="DNAA"/>
</dbReference>
<keyword evidence="2" id="KW-0067">ATP-binding</keyword>
<organism evidence="2 3">
    <name type="scientific">Acinetobacter variabilis</name>
    <dbReference type="NCBI Taxonomy" id="70346"/>
    <lineage>
        <taxon>Bacteria</taxon>
        <taxon>Pseudomonadati</taxon>
        <taxon>Pseudomonadota</taxon>
        <taxon>Gammaproteobacteria</taxon>
        <taxon>Moraxellales</taxon>
        <taxon>Moraxellaceae</taxon>
        <taxon>Acinetobacter</taxon>
    </lineage>
</organism>
<dbReference type="InterPro" id="IPR003593">
    <property type="entry name" value="AAA+_ATPase"/>
</dbReference>
<dbReference type="GO" id="GO:0005524">
    <property type="term" value="F:ATP binding"/>
    <property type="evidence" value="ECO:0007669"/>
    <property type="project" value="UniProtKB-KW"/>
</dbReference>
<reference evidence="2 3" key="1">
    <citation type="submission" date="2020-08" db="EMBL/GenBank/DDBJ databases">
        <title>Emergence of ISAba1-mediated novel tet(X) in Acinetobacter variabilis from a chicken farm.</title>
        <authorList>
            <person name="Peng K."/>
            <person name="Li R."/>
        </authorList>
    </citation>
    <scope>NUCLEOTIDE SEQUENCE [LARGE SCALE GENOMIC DNA]</scope>
    <source>
        <strain evidence="2 3">XM9F202-2</strain>
    </source>
</reference>
<dbReference type="PANTHER" id="PTHR30050">
    <property type="entry name" value="CHROMOSOMAL REPLICATION INITIATOR PROTEIN DNAA"/>
    <property type="match status" value="1"/>
</dbReference>
<dbReference type="InterPro" id="IPR027417">
    <property type="entry name" value="P-loop_NTPase"/>
</dbReference>
<dbReference type="AlphaFoldDB" id="A0A7T7WK78"/>
<dbReference type="RefSeq" id="WP_200229871.1">
    <property type="nucleotide sequence ID" value="NZ_CP060811.1"/>
</dbReference>
<dbReference type="PANTHER" id="PTHR30050:SF4">
    <property type="entry name" value="ATP-BINDING PROTEIN RV3427C IN INSERTION SEQUENCE-RELATED"/>
    <property type="match status" value="1"/>
</dbReference>
<keyword evidence="2" id="KW-0547">Nucleotide-binding</keyword>
<evidence type="ECO:0000313" key="2">
    <source>
        <dbReference type="EMBL" id="QQN88748.1"/>
    </source>
</evidence>